<organism evidence="1 3">
    <name type="scientific">Collybia nuda</name>
    <dbReference type="NCBI Taxonomy" id="64659"/>
    <lineage>
        <taxon>Eukaryota</taxon>
        <taxon>Fungi</taxon>
        <taxon>Dikarya</taxon>
        <taxon>Basidiomycota</taxon>
        <taxon>Agaricomycotina</taxon>
        <taxon>Agaricomycetes</taxon>
        <taxon>Agaricomycetidae</taxon>
        <taxon>Agaricales</taxon>
        <taxon>Tricholomatineae</taxon>
        <taxon>Clitocybaceae</taxon>
        <taxon>Collybia</taxon>
    </lineage>
</organism>
<sequence>MPLRRSLRLQGLIITIPQHIRRASDTVLWAPLAVYNTAECMFLIMEDCSWLSLISLSHVNCAGRNRVRHMVSKCISHALQPFITTSEHRDALFTKLDILHGGITGSIVWAMMNPQTILSRNDQLRDLNILTPRDTLEQWRAFLSTIDYSQELSTDTRYPFLETSDITQHFHRDAILSSPKGLTITVTQSRTDTVIPVLISATITSQMNLLTSSHIFCAYPTLAATNRSISTFFPPSGKTMIRVWDCLMRFSYSTCSWMIPCGSACPAIWRYSYGLGGFGEFAWGGFYNERDIKGNMGDSTILRSSHFKWRIGDFCWNAYCPNSSC</sequence>
<evidence type="ECO:0000313" key="1">
    <source>
        <dbReference type="EMBL" id="KAF9455508.1"/>
    </source>
</evidence>
<evidence type="ECO:0000313" key="2">
    <source>
        <dbReference type="EMBL" id="KAF9455534.1"/>
    </source>
</evidence>
<keyword evidence="3" id="KW-1185">Reference proteome</keyword>
<dbReference type="EMBL" id="MU150637">
    <property type="protein sequence ID" value="KAF9455508.1"/>
    <property type="molecule type" value="Genomic_DNA"/>
</dbReference>
<evidence type="ECO:0000313" key="3">
    <source>
        <dbReference type="Proteomes" id="UP000807353"/>
    </source>
</evidence>
<dbReference type="AlphaFoldDB" id="A0A9P5XQ40"/>
<dbReference type="EMBL" id="MU150626">
    <property type="protein sequence ID" value="KAF9455534.1"/>
    <property type="molecule type" value="Genomic_DNA"/>
</dbReference>
<reference evidence="1" key="1">
    <citation type="submission" date="2020-11" db="EMBL/GenBank/DDBJ databases">
        <authorList>
            <consortium name="DOE Joint Genome Institute"/>
            <person name="Ahrendt S."/>
            <person name="Riley R."/>
            <person name="Andreopoulos W."/>
            <person name="Labutti K."/>
            <person name="Pangilinan J."/>
            <person name="Ruiz-Duenas F.J."/>
            <person name="Barrasa J.M."/>
            <person name="Sanchez-Garcia M."/>
            <person name="Camarero S."/>
            <person name="Miyauchi S."/>
            <person name="Serrano A."/>
            <person name="Linde D."/>
            <person name="Babiker R."/>
            <person name="Drula E."/>
            <person name="Ayuso-Fernandez I."/>
            <person name="Pacheco R."/>
            <person name="Padilla G."/>
            <person name="Ferreira P."/>
            <person name="Barriuso J."/>
            <person name="Kellner H."/>
            <person name="Castanera R."/>
            <person name="Alfaro M."/>
            <person name="Ramirez L."/>
            <person name="Pisabarro A.G."/>
            <person name="Kuo A."/>
            <person name="Tritt A."/>
            <person name="Lipzen A."/>
            <person name="He G."/>
            <person name="Yan M."/>
            <person name="Ng V."/>
            <person name="Cullen D."/>
            <person name="Martin F."/>
            <person name="Rosso M.-N."/>
            <person name="Henrissat B."/>
            <person name="Hibbett D."/>
            <person name="Martinez A.T."/>
            <person name="Grigoriev I.V."/>
        </authorList>
    </citation>
    <scope>NUCLEOTIDE SEQUENCE</scope>
    <source>
        <strain evidence="1">CBS 247.69</strain>
    </source>
</reference>
<comment type="caution">
    <text evidence="1">The sequence shown here is derived from an EMBL/GenBank/DDBJ whole genome shotgun (WGS) entry which is preliminary data.</text>
</comment>
<protein>
    <submittedName>
        <fullName evidence="1">Uncharacterized protein</fullName>
    </submittedName>
</protein>
<gene>
    <name evidence="2" type="ORF">BDZ94DRAFT_1179774</name>
    <name evidence="1" type="ORF">BDZ94DRAFT_1179827</name>
</gene>
<proteinExistence type="predicted"/>
<name>A0A9P5XQ40_9AGAR</name>
<accession>A0A9P5XQ40</accession>
<dbReference type="Proteomes" id="UP000807353">
    <property type="component" value="Unassembled WGS sequence"/>
</dbReference>
<dbReference type="OrthoDB" id="3030934at2759"/>